<dbReference type="PANTHER" id="PTHR30461">
    <property type="entry name" value="DNA-INVERTASE FROM LAMBDOID PROPHAGE"/>
    <property type="match status" value="1"/>
</dbReference>
<dbReference type="AlphaFoldDB" id="A0A1A9ND68"/>
<name>A0A1A9ND68_9BURK</name>
<dbReference type="PROSITE" id="PS51737">
    <property type="entry name" value="RECOMBINASE_DNA_BIND"/>
    <property type="match status" value="1"/>
</dbReference>
<dbReference type="Proteomes" id="UP000078116">
    <property type="component" value="Unassembled WGS sequence"/>
</dbReference>
<dbReference type="EMBL" id="LXJZ01000101">
    <property type="protein sequence ID" value="OAJ60536.1"/>
    <property type="molecule type" value="Genomic_DNA"/>
</dbReference>
<dbReference type="Pfam" id="PF07508">
    <property type="entry name" value="Recombinase"/>
    <property type="match status" value="1"/>
</dbReference>
<feature type="domain" description="Recombinase" evidence="2">
    <location>
        <begin position="184"/>
        <end position="308"/>
    </location>
</feature>
<dbReference type="PANTHER" id="PTHR30461:SF23">
    <property type="entry name" value="DNA RECOMBINASE-RELATED"/>
    <property type="match status" value="1"/>
</dbReference>
<dbReference type="GO" id="GO:0003677">
    <property type="term" value="F:DNA binding"/>
    <property type="evidence" value="ECO:0007669"/>
    <property type="project" value="InterPro"/>
</dbReference>
<dbReference type="InterPro" id="IPR036162">
    <property type="entry name" value="Resolvase-like_N_sf"/>
</dbReference>
<evidence type="ECO:0000313" key="6">
    <source>
        <dbReference type="Proteomes" id="UP000078116"/>
    </source>
</evidence>
<dbReference type="InterPro" id="IPR006119">
    <property type="entry name" value="Resolv_N"/>
</dbReference>
<dbReference type="Gene3D" id="3.90.1750.20">
    <property type="entry name" value="Putative Large Serine Recombinase, Chain B, Domain 2"/>
    <property type="match status" value="1"/>
</dbReference>
<dbReference type="SMART" id="SM00857">
    <property type="entry name" value="Resolvase"/>
    <property type="match status" value="1"/>
</dbReference>
<dbReference type="Pfam" id="PF00239">
    <property type="entry name" value="Resolvase"/>
    <property type="match status" value="1"/>
</dbReference>
<dbReference type="Proteomes" id="UP000077961">
    <property type="component" value="Unassembled WGS sequence"/>
</dbReference>
<dbReference type="EMBL" id="LXKA01000110">
    <property type="protein sequence ID" value="OAJ64088.1"/>
    <property type="molecule type" value="Genomic_DNA"/>
</dbReference>
<reference evidence="5 6" key="1">
    <citation type="submission" date="2016-04" db="EMBL/GenBank/DDBJ databases">
        <title>Reclassification of Paraburkholderia panaciterrae (Farh et al. 2015) Dobritsa &amp; Samadpour 2016 as a later homotypic synonym of Paraburkholderia ginsengiterrae (Farh et al. 2015) Dobritsa &amp; Samadpour 2016.</title>
        <authorList>
            <person name="Dobritsa A.P."/>
            <person name="Kutumbaka K."/>
            <person name="Samadpour M."/>
        </authorList>
    </citation>
    <scope>NUCLEOTIDE SEQUENCE [LARGE SCALE GENOMIC DNA]</scope>
    <source>
        <strain evidence="4 6">DCY85</strain>
        <strain evidence="3 5">DCY85-1</strain>
    </source>
</reference>
<evidence type="ECO:0000313" key="5">
    <source>
        <dbReference type="Proteomes" id="UP000077961"/>
    </source>
</evidence>
<dbReference type="CDD" id="cd00338">
    <property type="entry name" value="Ser_Recombinase"/>
    <property type="match status" value="1"/>
</dbReference>
<gene>
    <name evidence="3" type="ORF">A6V36_01695</name>
    <name evidence="4" type="ORF">A6V37_00890</name>
</gene>
<dbReference type="GO" id="GO:0000150">
    <property type="term" value="F:DNA strand exchange activity"/>
    <property type="evidence" value="ECO:0007669"/>
    <property type="project" value="InterPro"/>
</dbReference>
<evidence type="ECO:0008006" key="7">
    <source>
        <dbReference type="Google" id="ProtNLM"/>
    </source>
</evidence>
<evidence type="ECO:0000259" key="1">
    <source>
        <dbReference type="PROSITE" id="PS51736"/>
    </source>
</evidence>
<dbReference type="STRING" id="1462993.A6V36_01695"/>
<comment type="caution">
    <text evidence="4">The sequence shown here is derived from an EMBL/GenBank/DDBJ whole genome shotgun (WGS) entry which is preliminary data.</text>
</comment>
<protein>
    <recommendedName>
        <fullName evidence="7">Resolvase/invertase-type recombinase catalytic domain-containing protein</fullName>
    </recommendedName>
</protein>
<dbReference type="InterPro" id="IPR038109">
    <property type="entry name" value="DNA_bind_recomb_sf"/>
</dbReference>
<dbReference type="SUPFAM" id="SSF53041">
    <property type="entry name" value="Resolvase-like"/>
    <property type="match status" value="1"/>
</dbReference>
<feature type="domain" description="Resolvase/invertase-type recombinase catalytic" evidence="1">
    <location>
        <begin position="4"/>
        <end position="154"/>
    </location>
</feature>
<keyword evidence="5" id="KW-1185">Reference proteome</keyword>
<sequence>MPIRAAQYIRMSTDHQQYSPVFQRQAIADYSARHGIRIVCEYEDEGISGLTLQARPGLSRLLVDVADPARKFSIVLVYDVSRWGRFQDVDEAAFYEYTCRRAGVRVVYVAEPFEDNDSPAMCVMKALKRAMASEFSRELSRKVFLGHCLNVQRGYHCGGPPGYGLQRVLHDGRRGTQRTLDVYEYKNLQTDRVSLAPGPLHEIGVVRKIFEWYAWQKLDSNAIANRLNGFGICNRAGRPWRARHILQMLHNEKYIGTNVYSRTSSKLAARWEQLPEEEWVRVPHAFEAIVDAKTFAAVRRRLDSFHRVPDRAEILAGLRKVVASKGRLSQSTLRASCKAPSVECVMREFGSLNAAYREIGYAPNLDPERSENRDIERRVETMVAQVTGRILAEKGHQVHYEKHSSTLCIDAMLRFQIVARCPWTFHRKEPCWVARWPDCFDIDFMIYCRLPRGSAEILDFFVLPYGSLPPGEFTTLQGRDRQPYRSFRHADLRLLIEMTGTTGLEEVSRLVKEATDTTQVDDLPDGHAALAAAVMQIPALRKLRKGSCGRLPVIEQMKSVMNQQCKAVQLRAENMRRFAVQAELWPKLLLLLATDADFVHLLKDLGMTLIPVRVLAAMAAYAGTAGNAGTSHRPITESPDAVTREPDGCGAQSVHQLGTRSLSVRTSKALKMMSGPRRDTAIDLMYSVGCYSGDFATALLAATPKSQLAEGVSLNAYAAPDVRTLVRTERRLGFALTAVRYHSPTHDFSLTETAIYRAYVRRLLSNAAICGWLDASRPELRSIISELTLPHKSRKQPRRPMKVAG</sequence>
<proteinExistence type="predicted"/>
<evidence type="ECO:0000313" key="4">
    <source>
        <dbReference type="EMBL" id="OAJ64088.1"/>
    </source>
</evidence>
<organism evidence="4 6">
    <name type="scientific">Paraburkholderia ginsengiterrae</name>
    <dbReference type="NCBI Taxonomy" id="1462993"/>
    <lineage>
        <taxon>Bacteria</taxon>
        <taxon>Pseudomonadati</taxon>
        <taxon>Pseudomonadota</taxon>
        <taxon>Betaproteobacteria</taxon>
        <taxon>Burkholderiales</taxon>
        <taxon>Burkholderiaceae</taxon>
        <taxon>Paraburkholderia</taxon>
    </lineage>
</organism>
<accession>A0A1A9ND68</accession>
<dbReference type="Gene3D" id="3.40.50.1390">
    <property type="entry name" value="Resolvase, N-terminal catalytic domain"/>
    <property type="match status" value="1"/>
</dbReference>
<dbReference type="PROSITE" id="PS51736">
    <property type="entry name" value="RECOMBINASES_3"/>
    <property type="match status" value="1"/>
</dbReference>
<evidence type="ECO:0000313" key="3">
    <source>
        <dbReference type="EMBL" id="OAJ60536.1"/>
    </source>
</evidence>
<dbReference type="InterPro" id="IPR050639">
    <property type="entry name" value="SSR_resolvase"/>
</dbReference>
<dbReference type="InterPro" id="IPR011109">
    <property type="entry name" value="DNA_bind_recombinase_dom"/>
</dbReference>
<evidence type="ECO:0000259" key="2">
    <source>
        <dbReference type="PROSITE" id="PS51737"/>
    </source>
</evidence>